<dbReference type="EMBL" id="QLNQ01000026">
    <property type="protein sequence ID" value="RCK60591.1"/>
    <property type="molecule type" value="Genomic_DNA"/>
</dbReference>
<keyword evidence="1" id="KW-0175">Coiled coil</keyword>
<dbReference type="OrthoDB" id="4007944at2759"/>
<dbReference type="AlphaFoldDB" id="A0A367Y6G2"/>
<comment type="caution">
    <text evidence="3">The sequence shown here is derived from an EMBL/GenBank/DDBJ whole genome shotgun (WGS) entry which is preliminary data.</text>
</comment>
<gene>
    <name evidence="3" type="ORF">Cantr_08223</name>
</gene>
<proteinExistence type="predicted"/>
<evidence type="ECO:0000313" key="4">
    <source>
        <dbReference type="Proteomes" id="UP000253472"/>
    </source>
</evidence>
<keyword evidence="4" id="KW-1185">Reference proteome</keyword>
<evidence type="ECO:0000256" key="1">
    <source>
        <dbReference type="SAM" id="Coils"/>
    </source>
</evidence>
<accession>A0A367Y6G2</accession>
<sequence>MIMPGESTIDDLISICWKRVRGSSNFIFLSQIRPIIHEMQLILRVDSIFTDTENKLIEQFIQSDPMRKLQKQEFRVFLNRSVQYGNLLVLLLNRFKITTSEIELRVKHFDDVVPNGELLLSPADSLSSRPSTSGKEYKYKVLDELKRKDEYIREKTQDLNSKEMKYSRLLSQFDEQVLVNKTLENENVVLKNYVKELEAQLARKPEDKSSRTLLTKLKDRDLTIKDLDQIGKEYRKRITQLEQREMETNIAVKKLEQSLLEQDKLVETLKDKLISQTTESSAPTLKGFIASMPIIKQWILFLKYKQDNKSNRMFVLNMVTLVLTAWLFGLVLQLVYRSGVILFYATSGSNIPRAYVYDNYGRSRIWGRLGFDFWRHLPWLEQIVYRFIDW</sequence>
<dbReference type="STRING" id="5486.A0A367Y6G2"/>
<organism evidence="3 4">
    <name type="scientific">Candida viswanathii</name>
    <dbReference type="NCBI Taxonomy" id="5486"/>
    <lineage>
        <taxon>Eukaryota</taxon>
        <taxon>Fungi</taxon>
        <taxon>Dikarya</taxon>
        <taxon>Ascomycota</taxon>
        <taxon>Saccharomycotina</taxon>
        <taxon>Pichiomycetes</taxon>
        <taxon>Debaryomycetaceae</taxon>
        <taxon>Candida/Lodderomyces clade</taxon>
        <taxon>Candida</taxon>
    </lineage>
</organism>
<name>A0A367Y6G2_9ASCO</name>
<dbReference type="Proteomes" id="UP000253472">
    <property type="component" value="Unassembled WGS sequence"/>
</dbReference>
<evidence type="ECO:0000313" key="3">
    <source>
        <dbReference type="EMBL" id="RCK60591.1"/>
    </source>
</evidence>
<feature type="coiled-coil region" evidence="1">
    <location>
        <begin position="224"/>
        <end position="272"/>
    </location>
</feature>
<keyword evidence="2" id="KW-0472">Membrane</keyword>
<evidence type="ECO:0000256" key="2">
    <source>
        <dbReference type="SAM" id="Phobius"/>
    </source>
</evidence>
<protein>
    <submittedName>
        <fullName evidence="3">Uncharacterized protein</fullName>
    </submittedName>
</protein>
<reference evidence="3 4" key="1">
    <citation type="submission" date="2018-06" db="EMBL/GenBank/DDBJ databases">
        <title>Whole genome sequencing of Candida tropicalis (genome annotated by CSBL at Korea University).</title>
        <authorList>
            <person name="Ahn J."/>
        </authorList>
    </citation>
    <scope>NUCLEOTIDE SEQUENCE [LARGE SCALE GENOMIC DNA]</scope>
    <source>
        <strain evidence="3 4">ATCC 20962</strain>
    </source>
</reference>
<feature type="transmembrane region" description="Helical" evidence="2">
    <location>
        <begin position="314"/>
        <end position="336"/>
    </location>
</feature>
<keyword evidence="2" id="KW-1133">Transmembrane helix</keyword>
<keyword evidence="2" id="KW-0812">Transmembrane</keyword>